<dbReference type="Gene3D" id="1.20.120.520">
    <property type="entry name" value="nmb1532 protein domain like"/>
    <property type="match status" value="1"/>
</dbReference>
<dbReference type="Pfam" id="PF04405">
    <property type="entry name" value="ScdA_N"/>
    <property type="match status" value="1"/>
</dbReference>
<protein>
    <submittedName>
        <fullName evidence="6">Iron-sulfur cluster repair di-iron protein</fullName>
    </submittedName>
</protein>
<dbReference type="EMBL" id="SWLG01000001">
    <property type="protein sequence ID" value="TLS38957.1"/>
    <property type="molecule type" value="Genomic_DNA"/>
</dbReference>
<dbReference type="PANTHER" id="PTHR36438:SF1">
    <property type="entry name" value="IRON-SULFUR CLUSTER REPAIR PROTEIN YTFE"/>
    <property type="match status" value="1"/>
</dbReference>
<dbReference type="InterPro" id="IPR019903">
    <property type="entry name" value="RIC_family"/>
</dbReference>
<dbReference type="InterPro" id="IPR012312">
    <property type="entry name" value="Hemerythrin-like"/>
</dbReference>
<organism evidence="6 7">
    <name type="scientific">Exobacillus caeni</name>
    <dbReference type="NCBI Taxonomy" id="2574798"/>
    <lineage>
        <taxon>Bacteria</taxon>
        <taxon>Bacillati</taxon>
        <taxon>Bacillota</taxon>
        <taxon>Bacilli</taxon>
        <taxon>Bacillales</taxon>
        <taxon>Guptibacillaceae</taxon>
        <taxon>Exobacillus</taxon>
    </lineage>
</organism>
<dbReference type="Pfam" id="PF01814">
    <property type="entry name" value="Hemerythrin"/>
    <property type="match status" value="1"/>
</dbReference>
<evidence type="ECO:0000256" key="4">
    <source>
        <dbReference type="ARBA" id="ARBA00023004"/>
    </source>
</evidence>
<dbReference type="PANTHER" id="PTHR36438">
    <property type="entry name" value="IRON-SULFUR CLUSTER REPAIR PROTEIN YTFE"/>
    <property type="match status" value="1"/>
</dbReference>
<dbReference type="AlphaFoldDB" id="A0A5R9F5Y6"/>
<comment type="caution">
    <text evidence="6">The sequence shown here is derived from an EMBL/GenBank/DDBJ whole genome shotgun (WGS) entry which is preliminary data.</text>
</comment>
<keyword evidence="7" id="KW-1185">Reference proteome</keyword>
<accession>A0A5R9F5Y6</accession>
<keyword evidence="2" id="KW-0963">Cytoplasm</keyword>
<gene>
    <name evidence="6" type="primary">ric</name>
    <name evidence="6" type="ORF">FCL54_01200</name>
</gene>
<dbReference type="Proteomes" id="UP000308230">
    <property type="component" value="Unassembled WGS sequence"/>
</dbReference>
<dbReference type="NCBIfam" id="TIGR03652">
    <property type="entry name" value="FeS_repair_RIC"/>
    <property type="match status" value="1"/>
</dbReference>
<feature type="domain" description="Hemerythrin-like" evidence="5">
    <location>
        <begin position="82"/>
        <end position="229"/>
    </location>
</feature>
<evidence type="ECO:0000259" key="5">
    <source>
        <dbReference type="Pfam" id="PF01814"/>
    </source>
</evidence>
<proteinExistence type="predicted"/>
<evidence type="ECO:0000313" key="6">
    <source>
        <dbReference type="EMBL" id="TLS38957.1"/>
    </source>
</evidence>
<sequence length="241" mass="27716">MEAIFSSTTKTGDIVTQLPAASGILKEYRIDFCCGGNRPIGEAIKEKQLNEQEVLNKLNLVYANTQNKQEKNWKDAPYSQLIDHIINMHHAYLNAVLPEISGYVTKVLRVHGRNHPELKEVHQLFHNLKLELEQHTIQEETDTFPLIKQYEKSRSASLLKILKYGIGDLETEHETAGFLLKRLREVTRDYQTPEGACMTYQLTYNKLEELEADLFEHIHLENNILFPALLKEDENSAPSES</sequence>
<evidence type="ECO:0000313" key="7">
    <source>
        <dbReference type="Proteomes" id="UP000308230"/>
    </source>
</evidence>
<evidence type="ECO:0000256" key="3">
    <source>
        <dbReference type="ARBA" id="ARBA00022723"/>
    </source>
</evidence>
<reference evidence="6 7" key="1">
    <citation type="submission" date="2019-04" db="EMBL/GenBank/DDBJ databases">
        <title>Bacillus caeni sp. nov., a bacterium isolated from mangrove sediment.</title>
        <authorList>
            <person name="Huang H."/>
            <person name="Mo K."/>
            <person name="Hu Y."/>
        </authorList>
    </citation>
    <scope>NUCLEOTIDE SEQUENCE [LARGE SCALE GENOMIC DNA]</scope>
    <source>
        <strain evidence="6 7">HB172195</strain>
    </source>
</reference>
<evidence type="ECO:0000256" key="2">
    <source>
        <dbReference type="ARBA" id="ARBA00022490"/>
    </source>
</evidence>
<evidence type="ECO:0000256" key="1">
    <source>
        <dbReference type="ARBA" id="ARBA00004496"/>
    </source>
</evidence>
<comment type="subcellular location">
    <subcellularLocation>
        <location evidence="1">Cytoplasm</location>
    </subcellularLocation>
</comment>
<keyword evidence="4" id="KW-0408">Iron</keyword>
<name>A0A5R9F5Y6_9BACL</name>
<keyword evidence="3" id="KW-0479">Metal-binding</keyword>
<dbReference type="GO" id="GO:0046872">
    <property type="term" value="F:metal ion binding"/>
    <property type="evidence" value="ECO:0007669"/>
    <property type="project" value="UniProtKB-KW"/>
</dbReference>
<dbReference type="OrthoDB" id="9797132at2"/>
<dbReference type="GO" id="GO:0005737">
    <property type="term" value="C:cytoplasm"/>
    <property type="evidence" value="ECO:0007669"/>
    <property type="project" value="UniProtKB-SubCell"/>
</dbReference>
<dbReference type="RefSeq" id="WP_138122326.1">
    <property type="nucleotide sequence ID" value="NZ_SWLG01000001.1"/>
</dbReference>